<keyword evidence="6" id="KW-1185">Reference proteome</keyword>
<evidence type="ECO:0000256" key="3">
    <source>
        <dbReference type="ARBA" id="ARBA00022679"/>
    </source>
</evidence>
<dbReference type="Gene3D" id="3.90.1150.10">
    <property type="entry name" value="Aspartate Aminotransferase, domain 1"/>
    <property type="match status" value="1"/>
</dbReference>
<dbReference type="Proteomes" id="UP000023152">
    <property type="component" value="Unassembled WGS sequence"/>
</dbReference>
<dbReference type="OrthoDB" id="2414662at2759"/>
<name>X6MES1_RETFI</name>
<dbReference type="PANTHER" id="PTHR43807:SF20">
    <property type="entry name" value="FI04487P"/>
    <property type="match status" value="1"/>
</dbReference>
<dbReference type="SUPFAM" id="SSF53383">
    <property type="entry name" value="PLP-dependent transferases"/>
    <property type="match status" value="1"/>
</dbReference>
<dbReference type="GO" id="GO:0005737">
    <property type="term" value="C:cytoplasm"/>
    <property type="evidence" value="ECO:0007669"/>
    <property type="project" value="TreeGrafter"/>
</dbReference>
<evidence type="ECO:0000313" key="5">
    <source>
        <dbReference type="EMBL" id="ETO12181.1"/>
    </source>
</evidence>
<reference evidence="5 6" key="1">
    <citation type="journal article" date="2013" name="Curr. Biol.">
        <title>The Genome of the Foraminiferan Reticulomyxa filosa.</title>
        <authorList>
            <person name="Glockner G."/>
            <person name="Hulsmann N."/>
            <person name="Schleicher M."/>
            <person name="Noegel A.A."/>
            <person name="Eichinger L."/>
            <person name="Gallinger C."/>
            <person name="Pawlowski J."/>
            <person name="Sierra R."/>
            <person name="Euteneuer U."/>
            <person name="Pillet L."/>
            <person name="Moustafa A."/>
            <person name="Platzer M."/>
            <person name="Groth M."/>
            <person name="Szafranski K."/>
            <person name="Schliwa M."/>
        </authorList>
    </citation>
    <scope>NUCLEOTIDE SEQUENCE [LARGE SCALE GENOMIC DNA]</scope>
</reference>
<dbReference type="InterPro" id="IPR015422">
    <property type="entry name" value="PyrdxlP-dep_Trfase_small"/>
</dbReference>
<gene>
    <name evidence="5" type="ORF">RFI_25187</name>
</gene>
<protein>
    <submittedName>
        <fullName evidence="5">Kynurenine--oxoglutarate transaminase</fullName>
    </submittedName>
</protein>
<evidence type="ECO:0000256" key="1">
    <source>
        <dbReference type="ARBA" id="ARBA00001933"/>
    </source>
</evidence>
<keyword evidence="3" id="KW-0808">Transferase</keyword>
<keyword evidence="2" id="KW-0032">Aminotransferase</keyword>
<dbReference type="InterPro" id="IPR015424">
    <property type="entry name" value="PyrdxlP-dep_Trfase"/>
</dbReference>
<dbReference type="InterPro" id="IPR051326">
    <property type="entry name" value="Kynurenine-oxoglutarate_AT"/>
</dbReference>
<comment type="cofactor">
    <cofactor evidence="1">
        <name>pyridoxal 5'-phosphate</name>
        <dbReference type="ChEBI" id="CHEBI:597326"/>
    </cofactor>
</comment>
<organism evidence="5 6">
    <name type="scientific">Reticulomyxa filosa</name>
    <dbReference type="NCBI Taxonomy" id="46433"/>
    <lineage>
        <taxon>Eukaryota</taxon>
        <taxon>Sar</taxon>
        <taxon>Rhizaria</taxon>
        <taxon>Retaria</taxon>
        <taxon>Foraminifera</taxon>
        <taxon>Monothalamids</taxon>
        <taxon>Reticulomyxidae</taxon>
        <taxon>Reticulomyxa</taxon>
    </lineage>
</organism>
<evidence type="ECO:0000256" key="2">
    <source>
        <dbReference type="ARBA" id="ARBA00022576"/>
    </source>
</evidence>
<dbReference type="EMBL" id="ASPP01021653">
    <property type="protein sequence ID" value="ETO12181.1"/>
    <property type="molecule type" value="Genomic_DNA"/>
</dbReference>
<proteinExistence type="predicted"/>
<dbReference type="AlphaFoldDB" id="X6MES1"/>
<sequence>MQALADALKEADKPFDGFDNYYMWLKSMYENKRNLLVEMISKNCNMKPIVPQGTFFVCADASMYINRYQEQTTDSSTHSNLLSLEKSELLPDWKFVAYLIQNKNINVATIPMSAFFEFDEDRAKDDPKCIDLPTSNARSFKNGLTGGKFGYIRFTFCVSEKTILSIGQRFNNVTNFLKDIAHLLLLFYLKTEIKLLQMRIKILKKSFVLKENKHKITSYLVKFFFIVIKNLF</sequence>
<accession>X6MES1</accession>
<comment type="caution">
    <text evidence="5">The sequence shown here is derived from an EMBL/GenBank/DDBJ whole genome shotgun (WGS) entry which is preliminary data.</text>
</comment>
<dbReference type="PANTHER" id="PTHR43807">
    <property type="entry name" value="FI04487P"/>
    <property type="match status" value="1"/>
</dbReference>
<dbReference type="GO" id="GO:0016212">
    <property type="term" value="F:kynurenine-oxoglutarate transaminase activity"/>
    <property type="evidence" value="ECO:0007669"/>
    <property type="project" value="TreeGrafter"/>
</dbReference>
<evidence type="ECO:0000313" key="6">
    <source>
        <dbReference type="Proteomes" id="UP000023152"/>
    </source>
</evidence>
<keyword evidence="4" id="KW-0663">Pyridoxal phosphate</keyword>
<evidence type="ECO:0000256" key="4">
    <source>
        <dbReference type="ARBA" id="ARBA00022898"/>
    </source>
</evidence>